<accession>A0A2P2J1J8</accession>
<sequence length="37" mass="4300">MNIYLSFSGYRLVIVDYSQLGSIVCHSCWRGFSVWVI</sequence>
<proteinExistence type="predicted"/>
<organism evidence="1">
    <name type="scientific">Rhizophora mucronata</name>
    <name type="common">Asiatic mangrove</name>
    <dbReference type="NCBI Taxonomy" id="61149"/>
    <lineage>
        <taxon>Eukaryota</taxon>
        <taxon>Viridiplantae</taxon>
        <taxon>Streptophyta</taxon>
        <taxon>Embryophyta</taxon>
        <taxon>Tracheophyta</taxon>
        <taxon>Spermatophyta</taxon>
        <taxon>Magnoliopsida</taxon>
        <taxon>eudicotyledons</taxon>
        <taxon>Gunneridae</taxon>
        <taxon>Pentapetalae</taxon>
        <taxon>rosids</taxon>
        <taxon>fabids</taxon>
        <taxon>Malpighiales</taxon>
        <taxon>Rhizophoraceae</taxon>
        <taxon>Rhizophora</taxon>
    </lineage>
</organism>
<evidence type="ECO:0000313" key="1">
    <source>
        <dbReference type="EMBL" id="MBW87331.1"/>
    </source>
</evidence>
<dbReference type="EMBL" id="GGEC01006848">
    <property type="protein sequence ID" value="MBW87331.1"/>
    <property type="molecule type" value="Transcribed_RNA"/>
</dbReference>
<protein>
    <submittedName>
        <fullName evidence="1">Uncharacterized protein</fullName>
    </submittedName>
</protein>
<dbReference type="AlphaFoldDB" id="A0A2P2J1J8"/>
<reference evidence="1" key="1">
    <citation type="submission" date="2018-02" db="EMBL/GenBank/DDBJ databases">
        <title>Rhizophora mucronata_Transcriptome.</title>
        <authorList>
            <person name="Meera S.P."/>
            <person name="Sreeshan A."/>
            <person name="Augustine A."/>
        </authorList>
    </citation>
    <scope>NUCLEOTIDE SEQUENCE</scope>
    <source>
        <tissue evidence="1">Leaf</tissue>
    </source>
</reference>
<name>A0A2P2J1J8_RHIMU</name>